<organism evidence="2 3">
    <name type="scientific">Romanomermis culicivorax</name>
    <name type="common">Nematode worm</name>
    <dbReference type="NCBI Taxonomy" id="13658"/>
    <lineage>
        <taxon>Eukaryota</taxon>
        <taxon>Metazoa</taxon>
        <taxon>Ecdysozoa</taxon>
        <taxon>Nematoda</taxon>
        <taxon>Enoplea</taxon>
        <taxon>Dorylaimia</taxon>
        <taxon>Mermithida</taxon>
        <taxon>Mermithoidea</taxon>
        <taxon>Mermithidae</taxon>
        <taxon>Romanomermis</taxon>
    </lineage>
</organism>
<evidence type="ECO:0000313" key="3">
    <source>
        <dbReference type="WBParaSite" id="nRc.2.0.1.t02462-RA"/>
    </source>
</evidence>
<dbReference type="WBParaSite" id="nRc.2.0.1.t02462-RA">
    <property type="protein sequence ID" value="nRc.2.0.1.t02462-RA"/>
    <property type="gene ID" value="nRc.2.0.1.g02462"/>
</dbReference>
<keyword evidence="1" id="KW-1133">Transmembrane helix</keyword>
<evidence type="ECO:0000313" key="2">
    <source>
        <dbReference type="Proteomes" id="UP000887565"/>
    </source>
</evidence>
<evidence type="ECO:0000256" key="1">
    <source>
        <dbReference type="SAM" id="Phobius"/>
    </source>
</evidence>
<keyword evidence="1" id="KW-0812">Transmembrane</keyword>
<name>A0A915HMA1_ROMCU</name>
<feature type="transmembrane region" description="Helical" evidence="1">
    <location>
        <begin position="44"/>
        <end position="64"/>
    </location>
</feature>
<proteinExistence type="predicted"/>
<sequence>MQVDVRHATMQFFIIEILLKILLRVYCFSSGWTFSYIRGGQESSVGVIASYGYLYFCCDVALPLQLRAEHRLRIYDDPFDQEVYFFKPHL</sequence>
<keyword evidence="1" id="KW-0472">Membrane</keyword>
<protein>
    <submittedName>
        <fullName evidence="3">Uncharacterized protein</fullName>
    </submittedName>
</protein>
<reference evidence="3" key="1">
    <citation type="submission" date="2022-11" db="UniProtKB">
        <authorList>
            <consortium name="WormBaseParasite"/>
        </authorList>
    </citation>
    <scope>IDENTIFICATION</scope>
</reference>
<accession>A0A915HMA1</accession>
<keyword evidence="2" id="KW-1185">Reference proteome</keyword>
<dbReference type="AlphaFoldDB" id="A0A915HMA1"/>
<dbReference type="Proteomes" id="UP000887565">
    <property type="component" value="Unplaced"/>
</dbReference>
<feature type="transmembrane region" description="Helical" evidence="1">
    <location>
        <begin position="12"/>
        <end position="32"/>
    </location>
</feature>